<dbReference type="InterPro" id="IPR036615">
    <property type="entry name" value="Mur_ligase_C_dom_sf"/>
</dbReference>
<evidence type="ECO:0000256" key="5">
    <source>
        <dbReference type="ARBA" id="ARBA00022741"/>
    </source>
</evidence>
<comment type="function">
    <text evidence="7 8">Cell wall formation. Catalyzes the addition of glutamate to the nucleotide precursor UDP-N-acetylmuramoyl-L-alanine (UMA).</text>
</comment>
<dbReference type="Gene3D" id="3.40.1190.10">
    <property type="entry name" value="Mur-like, catalytic domain"/>
    <property type="match status" value="1"/>
</dbReference>
<keyword evidence="7 8" id="KW-0573">Peptidoglycan synthesis</keyword>
<evidence type="ECO:0000256" key="1">
    <source>
        <dbReference type="ARBA" id="ARBA00004496"/>
    </source>
</evidence>
<comment type="pathway">
    <text evidence="2 7 8">Cell wall biogenesis; peptidoglycan biosynthesis.</text>
</comment>
<dbReference type="HAMAP" id="MF_00639">
    <property type="entry name" value="MurD"/>
    <property type="match status" value="1"/>
</dbReference>
<dbReference type="GO" id="GO:0008764">
    <property type="term" value="F:UDP-N-acetylmuramoylalanine-D-glutamate ligase activity"/>
    <property type="evidence" value="ECO:0007669"/>
    <property type="project" value="UniProtKB-UniRule"/>
</dbReference>
<keyword evidence="7 8" id="KW-0131">Cell cycle</keyword>
<dbReference type="SUPFAM" id="SSF53244">
    <property type="entry name" value="MurD-like peptide ligases, peptide-binding domain"/>
    <property type="match status" value="1"/>
</dbReference>
<dbReference type="GO" id="GO:0005524">
    <property type="term" value="F:ATP binding"/>
    <property type="evidence" value="ECO:0007669"/>
    <property type="project" value="UniProtKB-UniRule"/>
</dbReference>
<feature type="binding site" evidence="7">
    <location>
        <begin position="124"/>
        <end position="130"/>
    </location>
    <ligand>
        <name>ATP</name>
        <dbReference type="ChEBI" id="CHEBI:30616"/>
    </ligand>
</feature>
<dbReference type="GO" id="GO:0008360">
    <property type="term" value="P:regulation of cell shape"/>
    <property type="evidence" value="ECO:0007669"/>
    <property type="project" value="UniProtKB-KW"/>
</dbReference>
<dbReference type="GO" id="GO:0005737">
    <property type="term" value="C:cytoplasm"/>
    <property type="evidence" value="ECO:0007669"/>
    <property type="project" value="UniProtKB-SubCell"/>
</dbReference>
<dbReference type="InterPro" id="IPR004101">
    <property type="entry name" value="Mur_ligase_C"/>
</dbReference>
<dbReference type="Pfam" id="PF21799">
    <property type="entry name" value="MurD-like_N"/>
    <property type="match status" value="1"/>
</dbReference>
<dbReference type="AlphaFoldDB" id="A0A7G5FEH8"/>
<dbReference type="PANTHER" id="PTHR43692">
    <property type="entry name" value="UDP-N-ACETYLMURAMOYLALANINE--D-GLUTAMATE LIGASE"/>
    <property type="match status" value="1"/>
</dbReference>
<evidence type="ECO:0000259" key="10">
    <source>
        <dbReference type="Pfam" id="PF08245"/>
    </source>
</evidence>
<evidence type="ECO:0000256" key="3">
    <source>
        <dbReference type="ARBA" id="ARBA00022490"/>
    </source>
</evidence>
<dbReference type="GO" id="GO:0051301">
    <property type="term" value="P:cell division"/>
    <property type="evidence" value="ECO:0007669"/>
    <property type="project" value="UniProtKB-KW"/>
</dbReference>
<protein>
    <recommendedName>
        <fullName evidence="7 8">UDP-N-acetylmuramoylalanine--D-glutamate ligase</fullName>
        <ecNumber evidence="7 8">6.3.2.9</ecNumber>
    </recommendedName>
    <alternativeName>
        <fullName evidence="7">D-glutamic acid-adding enzyme</fullName>
    </alternativeName>
    <alternativeName>
        <fullName evidence="7">UDP-N-acetylmuramoyl-L-alanyl-D-glutamate synthetase</fullName>
    </alternativeName>
</protein>
<dbReference type="Gene3D" id="3.90.190.20">
    <property type="entry name" value="Mur ligase, C-terminal domain"/>
    <property type="match status" value="1"/>
</dbReference>
<keyword evidence="4 7" id="KW-0436">Ligase</keyword>
<organism evidence="11 12">
    <name type="scientific">Corynebacterium hindlerae</name>
    <dbReference type="NCBI Taxonomy" id="699041"/>
    <lineage>
        <taxon>Bacteria</taxon>
        <taxon>Bacillati</taxon>
        <taxon>Actinomycetota</taxon>
        <taxon>Actinomycetes</taxon>
        <taxon>Mycobacteriales</taxon>
        <taxon>Corynebacteriaceae</taxon>
        <taxon>Corynebacterium</taxon>
    </lineage>
</organism>
<proteinExistence type="inferred from homology"/>
<comment type="catalytic activity">
    <reaction evidence="7 8">
        <text>UDP-N-acetyl-alpha-D-muramoyl-L-alanine + D-glutamate + ATP = UDP-N-acetyl-alpha-D-muramoyl-L-alanyl-D-glutamate + ADP + phosphate + H(+)</text>
        <dbReference type="Rhea" id="RHEA:16429"/>
        <dbReference type="ChEBI" id="CHEBI:15378"/>
        <dbReference type="ChEBI" id="CHEBI:29986"/>
        <dbReference type="ChEBI" id="CHEBI:30616"/>
        <dbReference type="ChEBI" id="CHEBI:43474"/>
        <dbReference type="ChEBI" id="CHEBI:83898"/>
        <dbReference type="ChEBI" id="CHEBI:83900"/>
        <dbReference type="ChEBI" id="CHEBI:456216"/>
        <dbReference type="EC" id="6.3.2.9"/>
    </reaction>
</comment>
<evidence type="ECO:0000256" key="6">
    <source>
        <dbReference type="ARBA" id="ARBA00022840"/>
    </source>
</evidence>
<dbReference type="Gene3D" id="3.40.50.720">
    <property type="entry name" value="NAD(P)-binding Rossmann-like Domain"/>
    <property type="match status" value="1"/>
</dbReference>
<evidence type="ECO:0000256" key="8">
    <source>
        <dbReference type="RuleBase" id="RU003664"/>
    </source>
</evidence>
<dbReference type="Pfam" id="PF08245">
    <property type="entry name" value="Mur_ligase_M"/>
    <property type="match status" value="1"/>
</dbReference>
<dbReference type="InterPro" id="IPR005762">
    <property type="entry name" value="MurD"/>
</dbReference>
<name>A0A7G5FEH8_9CORY</name>
<keyword evidence="5 7" id="KW-0547">Nucleotide-binding</keyword>
<accession>A0A7G5FEH8</accession>
<evidence type="ECO:0000313" key="12">
    <source>
        <dbReference type="Proteomes" id="UP000515570"/>
    </source>
</evidence>
<dbReference type="EMBL" id="CP059833">
    <property type="protein sequence ID" value="QMV85019.1"/>
    <property type="molecule type" value="Genomic_DNA"/>
</dbReference>
<evidence type="ECO:0000256" key="4">
    <source>
        <dbReference type="ARBA" id="ARBA00022598"/>
    </source>
</evidence>
<comment type="subcellular location">
    <subcellularLocation>
        <location evidence="1 7 8">Cytoplasm</location>
    </subcellularLocation>
</comment>
<reference evidence="11 12" key="1">
    <citation type="submission" date="2020-07" db="EMBL/GenBank/DDBJ databases">
        <title>non toxigenic Corynebacterium sp. nov from a clinical source.</title>
        <authorList>
            <person name="Bernier A.-M."/>
            <person name="Bernard K."/>
        </authorList>
    </citation>
    <scope>NUCLEOTIDE SEQUENCE [LARGE SCALE GENOMIC DNA]</scope>
    <source>
        <strain evidence="12">NML 93-0612</strain>
    </source>
</reference>
<evidence type="ECO:0000259" key="9">
    <source>
        <dbReference type="Pfam" id="PF02875"/>
    </source>
</evidence>
<feature type="domain" description="Mur ligase C-terminal" evidence="9">
    <location>
        <begin position="325"/>
        <end position="444"/>
    </location>
</feature>
<keyword evidence="7 8" id="KW-0132">Cell division</keyword>
<keyword evidence="7 8" id="KW-0133">Cell shape</keyword>
<evidence type="ECO:0000256" key="2">
    <source>
        <dbReference type="ARBA" id="ARBA00004752"/>
    </source>
</evidence>
<dbReference type="InterPro" id="IPR036565">
    <property type="entry name" value="Mur-like_cat_sf"/>
</dbReference>
<keyword evidence="12" id="KW-1185">Reference proteome</keyword>
<keyword evidence="7 8" id="KW-0961">Cell wall biogenesis/degradation</keyword>
<keyword evidence="6 7" id="KW-0067">ATP-binding</keyword>
<feature type="domain" description="Mur ligase central" evidence="10">
    <location>
        <begin position="122"/>
        <end position="233"/>
    </location>
</feature>
<dbReference type="Pfam" id="PF02875">
    <property type="entry name" value="Mur_ligase_C"/>
    <property type="match status" value="1"/>
</dbReference>
<dbReference type="EC" id="6.3.2.9" evidence="7 8"/>
<gene>
    <name evidence="7" type="primary">murD</name>
    <name evidence="11" type="ORF">HW450_11900</name>
</gene>
<dbReference type="RefSeq" id="WP_182385826.1">
    <property type="nucleotide sequence ID" value="NZ_CP059833.1"/>
</dbReference>
<dbReference type="UniPathway" id="UPA00219"/>
<dbReference type="PANTHER" id="PTHR43692:SF1">
    <property type="entry name" value="UDP-N-ACETYLMURAMOYLALANINE--D-GLUTAMATE LIGASE"/>
    <property type="match status" value="1"/>
</dbReference>
<dbReference type="InterPro" id="IPR013221">
    <property type="entry name" value="Mur_ligase_cen"/>
</dbReference>
<dbReference type="Proteomes" id="UP000515570">
    <property type="component" value="Chromosome"/>
</dbReference>
<dbReference type="NCBIfam" id="TIGR01087">
    <property type="entry name" value="murD"/>
    <property type="match status" value="1"/>
</dbReference>
<evidence type="ECO:0000256" key="7">
    <source>
        <dbReference type="HAMAP-Rule" id="MF_00639"/>
    </source>
</evidence>
<dbReference type="GO" id="GO:0071555">
    <property type="term" value="P:cell wall organization"/>
    <property type="evidence" value="ECO:0007669"/>
    <property type="project" value="UniProtKB-KW"/>
</dbReference>
<dbReference type="GO" id="GO:0009252">
    <property type="term" value="P:peptidoglycan biosynthetic process"/>
    <property type="evidence" value="ECO:0007669"/>
    <property type="project" value="UniProtKB-UniRule"/>
</dbReference>
<evidence type="ECO:0000313" key="11">
    <source>
        <dbReference type="EMBL" id="QMV85019.1"/>
    </source>
</evidence>
<keyword evidence="3 7" id="KW-0963">Cytoplasm</keyword>
<sequence>MTMTVLPQEIQGEVLITGAGVSGAGCARMLAELGVSVTVADDDETARLRLAEAVSVKHLCVAQARARLRDFQLVVTSPGWNPRTAVLADAHAAGIPVIGDVELAWRLDQAGVFGEPHTWVAITGTNGKTTTTAMTTAMLQAGGLAAASVGNIGVAIGDALQAPERIDVLVAELSSFQLHWSHSLRPAVGCVLNIADDHIDWHGSFLEYAGAKAKALLAEVAVFGADDPAVVAQVQQLEASRQLSDTRKVGFTLGKPGADQLGIVDKQLVDNAFAADEVLASATGISPAGPAGQLDALAAAAIARALGVSGEAIATALANFEVAGHRGQIVHEHGGVTFVDNSKATNPHAADAAMRGLDSIIWIAGGQLKDADVSELVRTHAAQIKHAVLLGVDKQLLADALRDVRPDLPITLIQSSDPEEAMTDAVRAAADTMAAGDVVLLAPAAASLDMYTGMGQRGDMFAAAARAIAS</sequence>
<dbReference type="SUPFAM" id="SSF51984">
    <property type="entry name" value="MurCD N-terminal domain"/>
    <property type="match status" value="1"/>
</dbReference>
<comment type="similarity">
    <text evidence="7">Belongs to the MurCDEF family.</text>
</comment>
<dbReference type="SUPFAM" id="SSF53623">
    <property type="entry name" value="MurD-like peptide ligases, catalytic domain"/>
    <property type="match status" value="1"/>
</dbReference>